<accession>A0A0P8WSG4</accession>
<keyword evidence="1" id="KW-1133">Transmembrane helix</keyword>
<dbReference type="EMBL" id="LKET01000021">
    <property type="protein sequence ID" value="KPU45539.1"/>
    <property type="molecule type" value="Genomic_DNA"/>
</dbReference>
<sequence length="169" mass="17976">MKSKNIYKLTLSALLVAFGVLSGSVFYIPFLGGKMFPVQHFINVFSGVLLGPLYAVVNAFLISLLRNIIGTGSLLAFPGSIIGAFLAGLLYKKFKSIYWSALGEVIGTGTIGAIAAYPVSVFLMGKEAAIFAFVVPFSLSTVGGAIFAVIILSLPVFKKIMADEQKKLN</sequence>
<keyword evidence="1" id="KW-0812">Transmembrane</keyword>
<dbReference type="NCBIfam" id="TIGR02359">
    <property type="entry name" value="thiW"/>
    <property type="match status" value="1"/>
</dbReference>
<gene>
    <name evidence="2" type="ORF">OXPF_07720</name>
</gene>
<dbReference type="OrthoDB" id="5516776at2"/>
<evidence type="ECO:0000313" key="2">
    <source>
        <dbReference type="EMBL" id="KPU45539.1"/>
    </source>
</evidence>
<dbReference type="STRING" id="36849.OXPF_07720"/>
<comment type="caution">
    <text evidence="2">The sequence shown here is derived from an EMBL/GenBank/DDBJ whole genome shotgun (WGS) entry which is preliminary data.</text>
</comment>
<dbReference type="Pfam" id="PF09512">
    <property type="entry name" value="ThiW"/>
    <property type="match status" value="1"/>
</dbReference>
<dbReference type="PATRIC" id="fig|36849.3.peg.825"/>
<reference evidence="2 3" key="1">
    <citation type="submission" date="2015-09" db="EMBL/GenBank/DDBJ databases">
        <title>Genome sequence of Oxobacter pfennigii DSM 3222.</title>
        <authorList>
            <person name="Poehlein A."/>
            <person name="Bengelsdorf F.R."/>
            <person name="Schiel-Bengelsdorf B."/>
            <person name="Duerre P."/>
            <person name="Daniel R."/>
        </authorList>
    </citation>
    <scope>NUCLEOTIDE SEQUENCE [LARGE SCALE GENOMIC DNA]</scope>
    <source>
        <strain evidence="2 3">DSM 3222</strain>
    </source>
</reference>
<name>A0A0P8WSG4_9CLOT</name>
<dbReference type="InterPro" id="IPR012652">
    <property type="entry name" value="ThiW"/>
</dbReference>
<dbReference type="RefSeq" id="WP_054873885.1">
    <property type="nucleotide sequence ID" value="NZ_LKET01000021.1"/>
</dbReference>
<dbReference type="PIRSF" id="PIRSF024534">
    <property type="entry name" value="ThiW"/>
    <property type="match status" value="1"/>
</dbReference>
<feature type="transmembrane region" description="Helical" evidence="1">
    <location>
        <begin position="40"/>
        <end position="62"/>
    </location>
</feature>
<feature type="transmembrane region" description="Helical" evidence="1">
    <location>
        <begin position="129"/>
        <end position="157"/>
    </location>
</feature>
<evidence type="ECO:0000256" key="1">
    <source>
        <dbReference type="SAM" id="Phobius"/>
    </source>
</evidence>
<proteinExistence type="predicted"/>
<feature type="transmembrane region" description="Helical" evidence="1">
    <location>
        <begin position="97"/>
        <end position="117"/>
    </location>
</feature>
<feature type="transmembrane region" description="Helical" evidence="1">
    <location>
        <begin position="6"/>
        <end position="28"/>
    </location>
</feature>
<dbReference type="Gene3D" id="1.10.1760.20">
    <property type="match status" value="1"/>
</dbReference>
<evidence type="ECO:0000313" key="3">
    <source>
        <dbReference type="Proteomes" id="UP000050326"/>
    </source>
</evidence>
<keyword evidence="3" id="KW-1185">Reference proteome</keyword>
<organism evidence="2 3">
    <name type="scientific">Oxobacter pfennigii</name>
    <dbReference type="NCBI Taxonomy" id="36849"/>
    <lineage>
        <taxon>Bacteria</taxon>
        <taxon>Bacillati</taxon>
        <taxon>Bacillota</taxon>
        <taxon>Clostridia</taxon>
        <taxon>Eubacteriales</taxon>
        <taxon>Clostridiaceae</taxon>
        <taxon>Oxobacter</taxon>
    </lineage>
</organism>
<feature type="transmembrane region" description="Helical" evidence="1">
    <location>
        <begin position="68"/>
        <end position="90"/>
    </location>
</feature>
<protein>
    <submittedName>
        <fullName evidence="2">Thiamine-precursor transporter protein (ThiW)</fullName>
    </submittedName>
</protein>
<keyword evidence="1" id="KW-0472">Membrane</keyword>
<dbReference type="AlphaFoldDB" id="A0A0P8WSG4"/>
<dbReference type="Proteomes" id="UP000050326">
    <property type="component" value="Unassembled WGS sequence"/>
</dbReference>